<dbReference type="InterPro" id="IPR051547">
    <property type="entry name" value="TDP2-like"/>
</dbReference>
<proteinExistence type="predicted"/>
<organism evidence="11 12">
    <name type="scientific">Aequorivita echinoideorum</name>
    <dbReference type="NCBI Taxonomy" id="1549647"/>
    <lineage>
        <taxon>Bacteria</taxon>
        <taxon>Pseudomonadati</taxon>
        <taxon>Bacteroidota</taxon>
        <taxon>Flavobacteriia</taxon>
        <taxon>Flavobacteriales</taxon>
        <taxon>Flavobacteriaceae</taxon>
        <taxon>Aequorivita</taxon>
    </lineage>
</organism>
<keyword evidence="7" id="KW-0460">Magnesium</keyword>
<dbReference type="InterPro" id="IPR036691">
    <property type="entry name" value="Endo/exonu/phosph_ase_sf"/>
</dbReference>
<evidence type="ECO:0000256" key="3">
    <source>
        <dbReference type="ARBA" id="ARBA00022722"/>
    </source>
</evidence>
<evidence type="ECO:0000256" key="6">
    <source>
        <dbReference type="ARBA" id="ARBA00022801"/>
    </source>
</evidence>
<reference evidence="11 12" key="1">
    <citation type="submission" date="2021-05" db="EMBL/GenBank/DDBJ databases">
        <title>Aequorivita echinoideorum JCM 30378 genome.</title>
        <authorList>
            <person name="Zhang H."/>
            <person name="Li C."/>
        </authorList>
    </citation>
    <scope>NUCLEOTIDE SEQUENCE [LARGE SCALE GENOMIC DNA]</scope>
    <source>
        <strain evidence="11 12">JCM30378</strain>
    </source>
</reference>
<keyword evidence="4" id="KW-0479">Metal-binding</keyword>
<dbReference type="InterPro" id="IPR005135">
    <property type="entry name" value="Endo/exonuclease/phosphatase"/>
</dbReference>
<dbReference type="SUPFAM" id="SSF56219">
    <property type="entry name" value="DNase I-like"/>
    <property type="match status" value="1"/>
</dbReference>
<dbReference type="PANTHER" id="PTHR15822:SF4">
    <property type="entry name" value="TYROSYL-DNA PHOSPHODIESTERASE 2"/>
    <property type="match status" value="1"/>
</dbReference>
<evidence type="ECO:0000256" key="8">
    <source>
        <dbReference type="ARBA" id="ARBA00023204"/>
    </source>
</evidence>
<comment type="caution">
    <text evidence="11">The sequence shown here is derived from an EMBL/GenBank/DDBJ whole genome shotgun (WGS) entry which is preliminary data.</text>
</comment>
<evidence type="ECO:0000313" key="11">
    <source>
        <dbReference type="EMBL" id="MBT0608550.1"/>
    </source>
</evidence>
<dbReference type="GO" id="GO:0004519">
    <property type="term" value="F:endonuclease activity"/>
    <property type="evidence" value="ECO:0007669"/>
    <property type="project" value="UniProtKB-KW"/>
</dbReference>
<evidence type="ECO:0000256" key="4">
    <source>
        <dbReference type="ARBA" id="ARBA00022723"/>
    </source>
</evidence>
<dbReference type="Gene3D" id="3.60.10.10">
    <property type="entry name" value="Endonuclease/exonuclease/phosphatase"/>
    <property type="match status" value="1"/>
</dbReference>
<evidence type="ECO:0000259" key="10">
    <source>
        <dbReference type="Pfam" id="PF03372"/>
    </source>
</evidence>
<evidence type="ECO:0000256" key="2">
    <source>
        <dbReference type="ARBA" id="ARBA00001946"/>
    </source>
</evidence>
<keyword evidence="8" id="KW-0234">DNA repair</keyword>
<keyword evidence="3" id="KW-0540">Nuclease</keyword>
<comment type="cofactor">
    <cofactor evidence="2">
        <name>Mg(2+)</name>
        <dbReference type="ChEBI" id="CHEBI:18420"/>
    </cofactor>
</comment>
<evidence type="ECO:0000256" key="5">
    <source>
        <dbReference type="ARBA" id="ARBA00022763"/>
    </source>
</evidence>
<dbReference type="Pfam" id="PF03372">
    <property type="entry name" value="Exo_endo_phos"/>
    <property type="match status" value="1"/>
</dbReference>
<comment type="cofactor">
    <cofactor evidence="1">
        <name>Mn(2+)</name>
        <dbReference type="ChEBI" id="CHEBI:29035"/>
    </cofactor>
</comment>
<keyword evidence="6" id="KW-0378">Hydrolase</keyword>
<feature type="domain" description="Endonuclease/exonuclease/phosphatase" evidence="10">
    <location>
        <begin position="104"/>
        <end position="331"/>
    </location>
</feature>
<feature type="transmembrane region" description="Helical" evidence="9">
    <location>
        <begin position="68"/>
        <end position="86"/>
    </location>
</feature>
<dbReference type="PANTHER" id="PTHR15822">
    <property type="entry name" value="TRAF AND TNF RECEPTOR-ASSOCIATED PROTEIN"/>
    <property type="match status" value="1"/>
</dbReference>
<sequence length="340" mass="39920">MRKRRAFNNLLYWCNLFVALLLLISFVLPYLPPKTFPTLSLLSLVVSLLIIVNIIFAIYWAVQFRRRFFVSFLLLAVSYFYFNVFFEISSEGDASEYENTLSVLSYNVRLFNAYEENPKEDAQKVISEILKEQAPDVICIQEFYKPNSIQFTGYPYKYIHFKSEKAKLGHAIFSKYPLIKTGAFDFAETYNNTLYADVLKNKDTIRVYSVHLQSLGIIPRVSFLQESDNEKLRKRVSTAFEKQQNQVFKILEHKSKVKYRTLVCGDFNNTPFSYSYRKLKEGMQDAFRERGNGLGTTFKFEKYPMRIDYIFASEDFEVLSFETLNNTFSDHYAIRATLGW</sequence>
<keyword evidence="11" id="KW-0255">Endonuclease</keyword>
<evidence type="ECO:0000256" key="7">
    <source>
        <dbReference type="ARBA" id="ARBA00022842"/>
    </source>
</evidence>
<dbReference type="Proteomes" id="UP001297092">
    <property type="component" value="Unassembled WGS sequence"/>
</dbReference>
<protein>
    <submittedName>
        <fullName evidence="11">Endonuclease/exonuclease/phosphatase family protein</fullName>
    </submittedName>
</protein>
<keyword evidence="9" id="KW-0472">Membrane</keyword>
<evidence type="ECO:0000256" key="9">
    <source>
        <dbReference type="SAM" id="Phobius"/>
    </source>
</evidence>
<dbReference type="EMBL" id="JAHCTB010000004">
    <property type="protein sequence ID" value="MBT0608550.1"/>
    <property type="molecule type" value="Genomic_DNA"/>
</dbReference>
<feature type="transmembrane region" description="Helical" evidence="9">
    <location>
        <begin position="12"/>
        <end position="32"/>
    </location>
</feature>
<gene>
    <name evidence="11" type="ORF">KIV10_10175</name>
</gene>
<evidence type="ECO:0000313" key="12">
    <source>
        <dbReference type="Proteomes" id="UP001297092"/>
    </source>
</evidence>
<dbReference type="CDD" id="cd09084">
    <property type="entry name" value="EEP-2"/>
    <property type="match status" value="1"/>
</dbReference>
<feature type="transmembrane region" description="Helical" evidence="9">
    <location>
        <begin position="38"/>
        <end position="61"/>
    </location>
</feature>
<accession>A0ABS5S7Y4</accession>
<name>A0ABS5S7Y4_9FLAO</name>
<keyword evidence="9" id="KW-1133">Transmembrane helix</keyword>
<keyword evidence="12" id="KW-1185">Reference proteome</keyword>
<keyword evidence="5" id="KW-0227">DNA damage</keyword>
<dbReference type="RefSeq" id="WP_214113412.1">
    <property type="nucleotide sequence ID" value="NZ_JAHCTB010000004.1"/>
</dbReference>
<keyword evidence="9" id="KW-0812">Transmembrane</keyword>
<evidence type="ECO:0000256" key="1">
    <source>
        <dbReference type="ARBA" id="ARBA00001936"/>
    </source>
</evidence>